<dbReference type="EMBL" id="JBHLTL010000006">
    <property type="protein sequence ID" value="MFC0589717.1"/>
    <property type="molecule type" value="Genomic_DNA"/>
</dbReference>
<gene>
    <name evidence="1" type="ORF">ACFFF7_09860</name>
</gene>
<organism evidence="1 2">
    <name type="scientific">Novosphingobium aquiterrae</name>
    <dbReference type="NCBI Taxonomy" id="624388"/>
    <lineage>
        <taxon>Bacteria</taxon>
        <taxon>Pseudomonadati</taxon>
        <taxon>Pseudomonadota</taxon>
        <taxon>Alphaproteobacteria</taxon>
        <taxon>Sphingomonadales</taxon>
        <taxon>Sphingomonadaceae</taxon>
        <taxon>Novosphingobium</taxon>
    </lineage>
</organism>
<name>A0ABV6PIP6_9SPHN</name>
<reference evidence="1 2" key="1">
    <citation type="submission" date="2024-09" db="EMBL/GenBank/DDBJ databases">
        <authorList>
            <person name="Sun Q."/>
            <person name="Mori K."/>
        </authorList>
    </citation>
    <scope>NUCLEOTIDE SEQUENCE [LARGE SCALE GENOMIC DNA]</scope>
    <source>
        <strain evidence="1 2">NCAIM B.02537</strain>
    </source>
</reference>
<accession>A0ABV6PIP6</accession>
<evidence type="ECO:0000313" key="2">
    <source>
        <dbReference type="Proteomes" id="UP001589943"/>
    </source>
</evidence>
<evidence type="ECO:0000313" key="1">
    <source>
        <dbReference type="EMBL" id="MFC0589717.1"/>
    </source>
</evidence>
<comment type="caution">
    <text evidence="1">The sequence shown here is derived from an EMBL/GenBank/DDBJ whole genome shotgun (WGS) entry which is preliminary data.</text>
</comment>
<dbReference type="Proteomes" id="UP001589943">
    <property type="component" value="Unassembled WGS sequence"/>
</dbReference>
<proteinExistence type="predicted"/>
<dbReference type="RefSeq" id="WP_379481185.1">
    <property type="nucleotide sequence ID" value="NZ_JBHLTL010000006.1"/>
</dbReference>
<keyword evidence="2" id="KW-1185">Reference proteome</keyword>
<protein>
    <submittedName>
        <fullName evidence="1">Uncharacterized protein</fullName>
    </submittedName>
</protein>
<sequence length="41" mass="4723">MRYVFYAFIGLGLVIAWMNLTVDGARAKRHLLHTEQPAAYQ</sequence>